<feature type="compositionally biased region" description="Polar residues" evidence="1">
    <location>
        <begin position="49"/>
        <end position="68"/>
    </location>
</feature>
<evidence type="ECO:0000256" key="1">
    <source>
        <dbReference type="SAM" id="MobiDB-lite"/>
    </source>
</evidence>
<name>A0A5B7B2B8_DAVIN</name>
<reference evidence="2" key="1">
    <citation type="submission" date="2019-08" db="EMBL/GenBank/DDBJ databases">
        <title>Reference gene set and small RNA set construction with multiple tissues from Davidia involucrata Baill.</title>
        <authorList>
            <person name="Yang H."/>
            <person name="Zhou C."/>
            <person name="Li G."/>
            <person name="Wang J."/>
            <person name="Gao P."/>
            <person name="Wang M."/>
            <person name="Wang R."/>
            <person name="Zhao Y."/>
        </authorList>
    </citation>
    <scope>NUCLEOTIDE SEQUENCE</scope>
    <source>
        <tissue evidence="2">Mixed with DoveR01_LX</tissue>
    </source>
</reference>
<dbReference type="Pfam" id="PF14968">
    <property type="entry name" value="CCDC84"/>
    <property type="match status" value="1"/>
</dbReference>
<dbReference type="PANTHER" id="PTHR31198">
    <property type="entry name" value="COILED-COIL DOMAIN-CONTAINING PROTEIN 84"/>
    <property type="match status" value="1"/>
</dbReference>
<proteinExistence type="predicted"/>
<feature type="region of interest" description="Disordered" evidence="1">
    <location>
        <begin position="46"/>
        <end position="89"/>
    </location>
</feature>
<dbReference type="InterPro" id="IPR028015">
    <property type="entry name" value="CCDC84-like"/>
</dbReference>
<evidence type="ECO:0000313" key="2">
    <source>
        <dbReference type="EMBL" id="MPA62735.1"/>
    </source>
</evidence>
<sequence>MDTNLWSLKGLTGYMDSQHSLLYDGGKSSADGYRNGRMYQAYQDERSVNGESSSQGLQNRTQISSTVSKGAKGNVHSGAPPPWFDTTEGNPLNVRLKPELGLSTLASPLNKSRKSQKLNPKQVGAAWAEKRKIELEMEKRGELVTNDFDANWLPNFGKCGNQVAGRNLEKNLRWRVKNHSRLKLNLRRQSRYSLTSANEW</sequence>
<dbReference type="AlphaFoldDB" id="A0A5B7B2B8"/>
<gene>
    <name evidence="2" type="ORF">Din_032176</name>
</gene>
<dbReference type="PANTHER" id="PTHR31198:SF1">
    <property type="entry name" value="CENTROSOMAL AT-AC SPLICING FACTOR"/>
    <property type="match status" value="1"/>
</dbReference>
<organism evidence="2">
    <name type="scientific">Davidia involucrata</name>
    <name type="common">Dove tree</name>
    <dbReference type="NCBI Taxonomy" id="16924"/>
    <lineage>
        <taxon>Eukaryota</taxon>
        <taxon>Viridiplantae</taxon>
        <taxon>Streptophyta</taxon>
        <taxon>Embryophyta</taxon>
        <taxon>Tracheophyta</taxon>
        <taxon>Spermatophyta</taxon>
        <taxon>Magnoliopsida</taxon>
        <taxon>eudicotyledons</taxon>
        <taxon>Gunneridae</taxon>
        <taxon>Pentapetalae</taxon>
        <taxon>asterids</taxon>
        <taxon>Cornales</taxon>
        <taxon>Nyssaceae</taxon>
        <taxon>Davidia</taxon>
    </lineage>
</organism>
<dbReference type="EMBL" id="GHES01032176">
    <property type="protein sequence ID" value="MPA62735.1"/>
    <property type="molecule type" value="Transcribed_RNA"/>
</dbReference>
<protein>
    <submittedName>
        <fullName evidence="2">Putative TITAN-like protein isoform X2</fullName>
    </submittedName>
</protein>
<accession>A0A5B7B2B8</accession>